<dbReference type="GO" id="GO:0004563">
    <property type="term" value="F:beta-N-acetylhexosaminidase activity"/>
    <property type="evidence" value="ECO:0007669"/>
    <property type="project" value="UniProtKB-EC"/>
</dbReference>
<evidence type="ECO:0000313" key="8">
    <source>
        <dbReference type="Proteomes" id="UP000187283"/>
    </source>
</evidence>
<keyword evidence="8" id="KW-1185">Reference proteome</keyword>
<comment type="caution">
    <text evidence="7">The sequence shown here is derived from an EMBL/GenBank/DDBJ whole genome shotgun (WGS) entry which is preliminary data.</text>
</comment>
<dbReference type="GO" id="GO:0009254">
    <property type="term" value="P:peptidoglycan turnover"/>
    <property type="evidence" value="ECO:0007669"/>
    <property type="project" value="TreeGrafter"/>
</dbReference>
<dbReference type="STRING" id="133412.A0A1R1XIY7"/>
<dbReference type="InterPro" id="IPR017853">
    <property type="entry name" value="GH"/>
</dbReference>
<dbReference type="PANTHER" id="PTHR30480:SF13">
    <property type="entry name" value="BETA-HEXOSAMINIDASE"/>
    <property type="match status" value="1"/>
</dbReference>
<dbReference type="Pfam" id="PF00933">
    <property type="entry name" value="Glyco_hydro_3"/>
    <property type="match status" value="1"/>
</dbReference>
<dbReference type="GO" id="GO:0005975">
    <property type="term" value="P:carbohydrate metabolic process"/>
    <property type="evidence" value="ECO:0007669"/>
    <property type="project" value="InterPro"/>
</dbReference>
<evidence type="ECO:0000259" key="6">
    <source>
        <dbReference type="Pfam" id="PF00933"/>
    </source>
</evidence>
<gene>
    <name evidence="7" type="ORF">AYI70_g7791</name>
</gene>
<name>A0A1R1XIY7_9FUNG</name>
<reference evidence="7 8" key="1">
    <citation type="submission" date="2017-01" db="EMBL/GenBank/DDBJ databases">
        <authorList>
            <person name="Mah S.A."/>
            <person name="Swanson W.J."/>
            <person name="Moy G.W."/>
            <person name="Vacquier V.D."/>
        </authorList>
    </citation>
    <scope>NUCLEOTIDE SEQUENCE [LARGE SCALE GENOMIC DNA]</scope>
    <source>
        <strain evidence="7 8">GSMNP</strain>
    </source>
</reference>
<keyword evidence="4" id="KW-0378">Hydrolase</keyword>
<evidence type="ECO:0000256" key="2">
    <source>
        <dbReference type="ARBA" id="ARBA00005336"/>
    </source>
</evidence>
<dbReference type="EC" id="3.2.1.52" evidence="3"/>
<keyword evidence="5" id="KW-0326">Glycosidase</keyword>
<dbReference type="InterPro" id="IPR036881">
    <property type="entry name" value="Glyco_hydro_3_C_sf"/>
</dbReference>
<dbReference type="Gene3D" id="3.20.20.300">
    <property type="entry name" value="Glycoside hydrolase, family 3, N-terminal domain"/>
    <property type="match status" value="1"/>
</dbReference>
<dbReference type="SUPFAM" id="SSF51445">
    <property type="entry name" value="(Trans)glycosidases"/>
    <property type="match status" value="1"/>
</dbReference>
<dbReference type="OrthoDB" id="416222at2759"/>
<dbReference type="EMBL" id="LSSN01003010">
    <property type="protein sequence ID" value="OMJ14576.1"/>
    <property type="molecule type" value="Genomic_DNA"/>
</dbReference>
<dbReference type="Gene3D" id="3.40.50.1700">
    <property type="entry name" value="Glycoside hydrolase family 3 C-terminal domain"/>
    <property type="match status" value="1"/>
</dbReference>
<feature type="domain" description="Glycoside hydrolase family 3 N-terminal" evidence="6">
    <location>
        <begin position="3"/>
        <end position="360"/>
    </location>
</feature>
<evidence type="ECO:0000256" key="3">
    <source>
        <dbReference type="ARBA" id="ARBA00012663"/>
    </source>
</evidence>
<dbReference type="PANTHER" id="PTHR30480">
    <property type="entry name" value="BETA-HEXOSAMINIDASE-RELATED"/>
    <property type="match status" value="1"/>
</dbReference>
<evidence type="ECO:0000313" key="7">
    <source>
        <dbReference type="EMBL" id="OMJ14576.1"/>
    </source>
</evidence>
<dbReference type="InterPro" id="IPR050226">
    <property type="entry name" value="NagZ_Beta-hexosaminidase"/>
</dbReference>
<dbReference type="InterPro" id="IPR001764">
    <property type="entry name" value="Glyco_hydro_3_N"/>
</dbReference>
<dbReference type="Proteomes" id="UP000187283">
    <property type="component" value="Unassembled WGS sequence"/>
</dbReference>
<comment type="similarity">
    <text evidence="2">Belongs to the glycosyl hydrolase 3 family.</text>
</comment>
<dbReference type="AlphaFoldDB" id="A0A1R1XIY7"/>
<evidence type="ECO:0000256" key="1">
    <source>
        <dbReference type="ARBA" id="ARBA00001231"/>
    </source>
</evidence>
<proteinExistence type="inferred from homology"/>
<sequence length="598" mass="63964">MSLEDKIAQRLIPDVQGWQVGVAPGGTCVKFPPDISVTNSEIDSLLQRYKFGGVILFAMNLRDTTAGIRLVDAFQKSNAVNNKIPLMISTDQEGGLVTRLGLGTMFPGNMAMAATGNLGYTSQAAAIMAKELKSVGIHVQYGPDADVNVNPSNPVIGARSFSDDPIIAAANVAAYVKAVQEQGTISCAKHFPGHGDTASDSHTSLPLVNKTRAQLEAEDLPPFKAAIDAGIDMIMTAHIQYPSFDSTQIVSSKTGETIYLPATLSRTIQSDILRGELGFKGVSVSDAMNMAGITQQFEPVDAVGRLFTAGVDTVIMPIPLGCAPRIGDIQLVIDHIKDLVNDGTINMKDMDDSVKRILKLKMKYGILKLDNTPVEQKIAYGLANVNTAASKEIEKQMSDDAITLVKNDPVTGIPFKTTPESNVAIFTANTNYISSYTRILGDLNADFKYSITSFQGNVPYNATYKAIFDSATHIIIGSELGASTPAITGSGVIDQGASATTYRYNFPRALLDDAIEQKKPVVLLSQRVPYDIGYYPDVPTAVCVYGVKEITNGVYGTPNLKSGISAILGITKPKGKLPVQIPDTLGKILYERGTGLTL</sequence>
<evidence type="ECO:0000256" key="5">
    <source>
        <dbReference type="ARBA" id="ARBA00023295"/>
    </source>
</evidence>
<accession>A0A1R1XIY7</accession>
<comment type="catalytic activity">
    <reaction evidence="1">
        <text>Hydrolysis of terminal non-reducing N-acetyl-D-hexosamine residues in N-acetyl-beta-D-hexosaminides.</text>
        <dbReference type="EC" id="3.2.1.52"/>
    </reaction>
</comment>
<evidence type="ECO:0000256" key="4">
    <source>
        <dbReference type="ARBA" id="ARBA00022801"/>
    </source>
</evidence>
<organism evidence="7 8">
    <name type="scientific">Smittium culicis</name>
    <dbReference type="NCBI Taxonomy" id="133412"/>
    <lineage>
        <taxon>Eukaryota</taxon>
        <taxon>Fungi</taxon>
        <taxon>Fungi incertae sedis</taxon>
        <taxon>Zoopagomycota</taxon>
        <taxon>Kickxellomycotina</taxon>
        <taxon>Harpellomycetes</taxon>
        <taxon>Harpellales</taxon>
        <taxon>Legeriomycetaceae</taxon>
        <taxon>Smittium</taxon>
    </lineage>
</organism>
<dbReference type="InterPro" id="IPR036962">
    <property type="entry name" value="Glyco_hydro_3_N_sf"/>
</dbReference>
<protein>
    <recommendedName>
        <fullName evidence="3">beta-N-acetylhexosaminidase</fullName>
        <ecNumber evidence="3">3.2.1.52</ecNumber>
    </recommendedName>
</protein>